<proteinExistence type="predicted"/>
<sequence length="70" mass="8511">MKKEIIHFQHDTFSDYYEPECSDDLILSEEITTGIVEKVTCEKCKETQRYKERWNKVYKTSRFDLLDLEI</sequence>
<name>A0A0F9NR37_9ZZZZ</name>
<dbReference type="EMBL" id="LAZR01003106">
    <property type="protein sequence ID" value="KKN21935.1"/>
    <property type="molecule type" value="Genomic_DNA"/>
</dbReference>
<protein>
    <submittedName>
        <fullName evidence="1">Uncharacterized protein</fullName>
    </submittedName>
</protein>
<comment type="caution">
    <text evidence="1">The sequence shown here is derived from an EMBL/GenBank/DDBJ whole genome shotgun (WGS) entry which is preliminary data.</text>
</comment>
<gene>
    <name evidence="1" type="ORF">LCGC14_0920300</name>
</gene>
<evidence type="ECO:0000313" key="1">
    <source>
        <dbReference type="EMBL" id="KKN21935.1"/>
    </source>
</evidence>
<accession>A0A0F9NR37</accession>
<reference evidence="1" key="1">
    <citation type="journal article" date="2015" name="Nature">
        <title>Complex archaea that bridge the gap between prokaryotes and eukaryotes.</title>
        <authorList>
            <person name="Spang A."/>
            <person name="Saw J.H."/>
            <person name="Jorgensen S.L."/>
            <person name="Zaremba-Niedzwiedzka K."/>
            <person name="Martijn J."/>
            <person name="Lind A.E."/>
            <person name="van Eijk R."/>
            <person name="Schleper C."/>
            <person name="Guy L."/>
            <person name="Ettema T.J."/>
        </authorList>
    </citation>
    <scope>NUCLEOTIDE SEQUENCE</scope>
</reference>
<organism evidence="1">
    <name type="scientific">marine sediment metagenome</name>
    <dbReference type="NCBI Taxonomy" id="412755"/>
    <lineage>
        <taxon>unclassified sequences</taxon>
        <taxon>metagenomes</taxon>
        <taxon>ecological metagenomes</taxon>
    </lineage>
</organism>
<dbReference type="AlphaFoldDB" id="A0A0F9NR37"/>